<dbReference type="EMBL" id="FXWK01000001">
    <property type="protein sequence ID" value="SMQ72841.1"/>
    <property type="molecule type" value="Genomic_DNA"/>
</dbReference>
<keyword evidence="3" id="KW-1185">Reference proteome</keyword>
<organism evidence="2 3">
    <name type="scientific">Devosia lucknowensis</name>
    <dbReference type="NCBI Taxonomy" id="1096929"/>
    <lineage>
        <taxon>Bacteria</taxon>
        <taxon>Pseudomonadati</taxon>
        <taxon>Pseudomonadota</taxon>
        <taxon>Alphaproteobacteria</taxon>
        <taxon>Hyphomicrobiales</taxon>
        <taxon>Devosiaceae</taxon>
        <taxon>Devosia</taxon>
    </lineage>
</organism>
<keyword evidence="1" id="KW-0472">Membrane</keyword>
<feature type="transmembrane region" description="Helical" evidence="1">
    <location>
        <begin position="6"/>
        <end position="27"/>
    </location>
</feature>
<sequence>MVAVEIGLRLGGAFYVFAGFLVMRMVVMDRTMDQMLSALTLEAQPGSEAHKRWLWAISGMVITLGGAALMVLSLWALPLFSLGLATQVIYLGWARSALVPDGDDARKGRSQTINAAVVYAVVTIGVFAAAWSGLLRPWFDIWALAIPLAGIVLLGSVARSLFWQASKAKFGLRPDDEGFDDVYYSEPRPVPPLTRVRLQPRWGRYPFMDADSGEERLPDDYIPIDLANRIHQWSHSFAADDDSQTLFGQFDDEAHEAAHRQEGEDIVAELKIIFGDANASGPYYPDKICYGAPDSTQPITRVRIEPRQGRHAFVDADTGIDHPPEHHMPLELANRIHWWSMAFETEDREAPPIATFEDREDEAAHRKEGDAIVAELRGIFGDDNVAGPIYPSAIAYVGPGVDINGNRLRAPET</sequence>
<protein>
    <submittedName>
        <fullName evidence="2">Uncharacterized protein</fullName>
    </submittedName>
</protein>
<feature type="transmembrane region" description="Helical" evidence="1">
    <location>
        <begin position="141"/>
        <end position="162"/>
    </location>
</feature>
<accession>A0A1Y6FGY3</accession>
<keyword evidence="1" id="KW-0812">Transmembrane</keyword>
<proteinExistence type="predicted"/>
<gene>
    <name evidence="2" type="ORF">SAMN06295905_2135</name>
</gene>
<feature type="transmembrane region" description="Helical" evidence="1">
    <location>
        <begin position="113"/>
        <end position="135"/>
    </location>
</feature>
<dbReference type="AlphaFoldDB" id="A0A1Y6FGY3"/>
<keyword evidence="1" id="KW-1133">Transmembrane helix</keyword>
<dbReference type="OrthoDB" id="7949485at2"/>
<feature type="transmembrane region" description="Helical" evidence="1">
    <location>
        <begin position="53"/>
        <end position="69"/>
    </location>
</feature>
<evidence type="ECO:0000313" key="3">
    <source>
        <dbReference type="Proteomes" id="UP000194474"/>
    </source>
</evidence>
<evidence type="ECO:0000256" key="1">
    <source>
        <dbReference type="SAM" id="Phobius"/>
    </source>
</evidence>
<evidence type="ECO:0000313" key="2">
    <source>
        <dbReference type="EMBL" id="SMQ72841.1"/>
    </source>
</evidence>
<reference evidence="3" key="1">
    <citation type="submission" date="2017-04" db="EMBL/GenBank/DDBJ databases">
        <authorList>
            <person name="Varghese N."/>
            <person name="Submissions S."/>
        </authorList>
    </citation>
    <scope>NUCLEOTIDE SEQUENCE [LARGE SCALE GENOMIC DNA]</scope>
</reference>
<name>A0A1Y6FGY3_9HYPH</name>
<dbReference type="Proteomes" id="UP000194474">
    <property type="component" value="Unassembled WGS sequence"/>
</dbReference>
<dbReference type="RefSeq" id="WP_086470385.1">
    <property type="nucleotide sequence ID" value="NZ_FXWK01000001.1"/>
</dbReference>
<feature type="transmembrane region" description="Helical" evidence="1">
    <location>
        <begin position="75"/>
        <end position="93"/>
    </location>
</feature>